<evidence type="ECO:0000313" key="8">
    <source>
        <dbReference type="Proteomes" id="UP001472866"/>
    </source>
</evidence>
<feature type="region of interest" description="Disordered" evidence="5">
    <location>
        <begin position="1"/>
        <end position="21"/>
    </location>
</feature>
<feature type="compositionally biased region" description="Polar residues" evidence="5">
    <location>
        <begin position="262"/>
        <end position="271"/>
    </location>
</feature>
<evidence type="ECO:0000313" key="7">
    <source>
        <dbReference type="EMBL" id="WZN64599.1"/>
    </source>
</evidence>
<feature type="domain" description="RCC1-like" evidence="6">
    <location>
        <begin position="309"/>
        <end position="674"/>
    </location>
</feature>
<feature type="repeat" description="RCC1" evidence="4">
    <location>
        <begin position="357"/>
        <end position="408"/>
    </location>
</feature>
<dbReference type="SUPFAM" id="SSF50985">
    <property type="entry name" value="RCC1/BLIP-II"/>
    <property type="match status" value="1"/>
</dbReference>
<feature type="region of interest" description="Disordered" evidence="5">
    <location>
        <begin position="246"/>
        <end position="299"/>
    </location>
</feature>
<dbReference type="InterPro" id="IPR013083">
    <property type="entry name" value="Znf_RING/FYVE/PHD"/>
</dbReference>
<gene>
    <name evidence="7" type="ORF">HKI87_10g61560</name>
</gene>
<dbReference type="SUPFAM" id="SSF57903">
    <property type="entry name" value="FYVE/PHD zinc finger"/>
    <property type="match status" value="1"/>
</dbReference>
<feature type="repeat" description="RCC1" evidence="4">
    <location>
        <begin position="628"/>
        <end position="679"/>
    </location>
</feature>
<dbReference type="Gene3D" id="2.30.29.30">
    <property type="entry name" value="Pleckstrin-homology domain (PH domain)/Phosphotyrosine-binding domain (PTB)"/>
    <property type="match status" value="1"/>
</dbReference>
<dbReference type="PROSITE" id="PS50012">
    <property type="entry name" value="RCC1_3"/>
    <property type="match status" value="5"/>
</dbReference>
<dbReference type="GO" id="GO:0008270">
    <property type="term" value="F:zinc ion binding"/>
    <property type="evidence" value="ECO:0007669"/>
    <property type="project" value="UniProtKB-KW"/>
</dbReference>
<keyword evidence="8" id="KW-1185">Reference proteome</keyword>
<dbReference type="InterPro" id="IPR009091">
    <property type="entry name" value="RCC1/BLIP-II"/>
</dbReference>
<accession>A0AAX4PF88</accession>
<dbReference type="Pfam" id="PF25390">
    <property type="entry name" value="WD40_RLD"/>
    <property type="match status" value="1"/>
</dbReference>
<dbReference type="CDD" id="cd00065">
    <property type="entry name" value="FYVE_like_SF"/>
    <property type="match status" value="1"/>
</dbReference>
<evidence type="ECO:0000256" key="2">
    <source>
        <dbReference type="ARBA" id="ARBA00022771"/>
    </source>
</evidence>
<dbReference type="InterPro" id="IPR000408">
    <property type="entry name" value="Reg_chr_condens"/>
</dbReference>
<evidence type="ECO:0000256" key="3">
    <source>
        <dbReference type="ARBA" id="ARBA00022833"/>
    </source>
</evidence>
<keyword evidence="1" id="KW-0677">Repeat</keyword>
<keyword evidence="2" id="KW-0479">Metal-binding</keyword>
<feature type="repeat" description="RCC1" evidence="4">
    <location>
        <begin position="519"/>
        <end position="570"/>
    </location>
</feature>
<dbReference type="PANTHER" id="PTHR22870:SF466">
    <property type="entry name" value="ANKYRIN REPEAT-CONTAINING PROTEIN"/>
    <property type="match status" value="1"/>
</dbReference>
<dbReference type="InterPro" id="IPR058923">
    <property type="entry name" value="RCC1-like_dom"/>
</dbReference>
<evidence type="ECO:0000256" key="4">
    <source>
        <dbReference type="PROSITE-ProRule" id="PRU00235"/>
    </source>
</evidence>
<proteinExistence type="predicted"/>
<dbReference type="Gene3D" id="3.30.40.10">
    <property type="entry name" value="Zinc/RING finger domain, C3HC4 (zinc finger)"/>
    <property type="match status" value="1"/>
</dbReference>
<sequence>MSADEGEEDPPEETLKPRSTSLGSILHLPKSISKSLRLSIEQIGQRKKTRKSSVNLFQALTALKKGLQVWKLPHRHKLVGKAHMCFLRLSSDERYLYWYSHKNKSEVSVHLDQIVRVAPELPEDLRSWKGYSESLAFTVYFVEKFAAQDSPTNRDAPSSASREPGTVTFVCRDEVEHRIFVDVLRILVTVSGQKPPVAPAEEGGTPASSARAASLLPTKVMTTEIGSILRRLDTLMVEDGSDATLTPTGLHFSSTAEHRATLESSGASTSGVEDDERPSASNLESTAAGPPLSESTNSFPAEDRVIADAWVWGRGMDKVGNRVSDQVYPALLHGQKTLDAYQIACGEHHVVIIDEFGSCYTWGFSKEGQLGHGAPVESFGPMQVKAFEGNVVTHVSCGTTTTIAVTEKGEVFLWGQPMYSFSRPTWFPKMLDTGTHRVKHVSCGAYHFAMCTLEGRILTCGGGKFGALGHGSRENVSSPRVVEALEIYEADNISCGIWHTAVVVRRRWGGGPRGERHPGEVYAWGDNSAGQLGYADPKMMLLPIYVTGLENVDVKTVACGRQHTLALAENGELFSWGSNKLGQLGRKPRDGEGGHKPGRLDELSGCVVTEVASGMDHCLVIARKGKESSLYSWGCGDYGCLGQGTTDSISVPTVVQRLARKAVVGVACGANTSCAIVEHHFVKEIERADRCKQCNKKLSSGIRNQRKTCARCRVSFCKACVKQYALLKPLLPYNAIPTQVKDTKWTPLVCMDCKDILLQAQLATNATPPPRSGGSTPPEVRRGNAAATAAQQSKFVSVGPERRDLRVRDLERQLQAANEEVRALRKKLEES</sequence>
<keyword evidence="2" id="KW-0863">Zinc-finger</keyword>
<dbReference type="SUPFAM" id="SSF50729">
    <property type="entry name" value="PH domain-like"/>
    <property type="match status" value="1"/>
</dbReference>
<organism evidence="7 8">
    <name type="scientific">Chloropicon roscoffensis</name>
    <dbReference type="NCBI Taxonomy" id="1461544"/>
    <lineage>
        <taxon>Eukaryota</taxon>
        <taxon>Viridiplantae</taxon>
        <taxon>Chlorophyta</taxon>
        <taxon>Chloropicophyceae</taxon>
        <taxon>Chloropicales</taxon>
        <taxon>Chloropicaceae</taxon>
        <taxon>Chloropicon</taxon>
    </lineage>
</organism>
<dbReference type="PROSITE" id="PS00626">
    <property type="entry name" value="RCC1_2"/>
    <property type="match status" value="1"/>
</dbReference>
<feature type="compositionally biased region" description="Acidic residues" evidence="5">
    <location>
        <begin position="1"/>
        <end position="12"/>
    </location>
</feature>
<reference evidence="7 8" key="1">
    <citation type="submission" date="2024-03" db="EMBL/GenBank/DDBJ databases">
        <title>Complete genome sequence of the green alga Chloropicon roscoffensis RCC1871.</title>
        <authorList>
            <person name="Lemieux C."/>
            <person name="Pombert J.-F."/>
            <person name="Otis C."/>
            <person name="Turmel M."/>
        </authorList>
    </citation>
    <scope>NUCLEOTIDE SEQUENCE [LARGE SCALE GENOMIC DNA]</scope>
    <source>
        <strain evidence="7 8">RCC1871</strain>
    </source>
</reference>
<feature type="repeat" description="RCC1" evidence="4">
    <location>
        <begin position="455"/>
        <end position="506"/>
    </location>
</feature>
<dbReference type="PANTHER" id="PTHR22870">
    <property type="entry name" value="REGULATOR OF CHROMOSOME CONDENSATION"/>
    <property type="match status" value="1"/>
</dbReference>
<dbReference type="Gene3D" id="2.130.10.30">
    <property type="entry name" value="Regulator of chromosome condensation 1/beta-lactamase-inhibitor protein II"/>
    <property type="match status" value="2"/>
</dbReference>
<evidence type="ECO:0000256" key="5">
    <source>
        <dbReference type="SAM" id="MobiDB-lite"/>
    </source>
</evidence>
<feature type="repeat" description="RCC1" evidence="4">
    <location>
        <begin position="571"/>
        <end position="624"/>
    </location>
</feature>
<keyword evidence="3" id="KW-0862">Zinc</keyword>
<feature type="compositionally biased region" description="Polar residues" evidence="5">
    <location>
        <begin position="246"/>
        <end position="255"/>
    </location>
</feature>
<dbReference type="InterPro" id="IPR011011">
    <property type="entry name" value="Znf_FYVE_PHD"/>
</dbReference>
<name>A0AAX4PF88_9CHLO</name>
<dbReference type="AlphaFoldDB" id="A0AAX4PF88"/>
<dbReference type="EMBL" id="CP151510">
    <property type="protein sequence ID" value="WZN64599.1"/>
    <property type="molecule type" value="Genomic_DNA"/>
</dbReference>
<dbReference type="Proteomes" id="UP001472866">
    <property type="component" value="Chromosome 10"/>
</dbReference>
<evidence type="ECO:0000259" key="6">
    <source>
        <dbReference type="Pfam" id="PF25390"/>
    </source>
</evidence>
<feature type="region of interest" description="Disordered" evidence="5">
    <location>
        <begin position="764"/>
        <end position="800"/>
    </location>
</feature>
<protein>
    <submittedName>
        <fullName evidence="7">RCC1-like chromosome condensation regulator protein</fullName>
    </submittedName>
</protein>
<dbReference type="PRINTS" id="PR00633">
    <property type="entry name" value="RCCNDNSATION"/>
</dbReference>
<dbReference type="InterPro" id="IPR011993">
    <property type="entry name" value="PH-like_dom_sf"/>
</dbReference>
<dbReference type="InterPro" id="IPR051210">
    <property type="entry name" value="Ub_ligase/GEF_domain"/>
</dbReference>
<evidence type="ECO:0000256" key="1">
    <source>
        <dbReference type="ARBA" id="ARBA00022737"/>
    </source>
</evidence>